<protein>
    <submittedName>
        <fullName evidence="1">Uncharacterized protein</fullName>
    </submittedName>
</protein>
<name>A0A2T6G0F4_9BACL</name>
<sequence length="74" mass="7841">MIGAVIFAGRVGLPAGNGGEDPGKRCAGDSYGLFDIHLERARPGTLSVFVALVVKAPVRSYTLKFLSMVYASIR</sequence>
<comment type="caution">
    <text evidence="1">The sequence shown here is derived from an EMBL/GenBank/DDBJ whole genome shotgun (WGS) entry which is preliminary data.</text>
</comment>
<reference evidence="1 2" key="1">
    <citation type="submission" date="2018-03" db="EMBL/GenBank/DDBJ databases">
        <title>Genome sequence of Paenibacillus elgii strain AC13 an antimicrobial compound producing bacteria.</title>
        <authorList>
            <person name="Kurokawa A.S."/>
            <person name="Araujo J.F."/>
            <person name="Costa R.A."/>
            <person name="Ortega D.B."/>
            <person name="Pires A.S."/>
            <person name="Pappas G.J.Jr."/>
            <person name="Franco O.L."/>
            <person name="Barreto C."/>
            <person name="Magalhaes B.S."/>
            <person name="Kruger R.H."/>
        </authorList>
    </citation>
    <scope>NUCLEOTIDE SEQUENCE [LARGE SCALE GENOMIC DNA]</scope>
    <source>
        <strain evidence="1 2">AC13</strain>
    </source>
</reference>
<dbReference type="Proteomes" id="UP000244184">
    <property type="component" value="Unassembled WGS sequence"/>
</dbReference>
<dbReference type="EMBL" id="PYHP01000050">
    <property type="protein sequence ID" value="PUA37650.1"/>
    <property type="molecule type" value="Genomic_DNA"/>
</dbReference>
<gene>
    <name evidence="1" type="ORF">C8Z91_20150</name>
</gene>
<proteinExistence type="predicted"/>
<dbReference type="AlphaFoldDB" id="A0A2T6G0F4"/>
<evidence type="ECO:0000313" key="1">
    <source>
        <dbReference type="EMBL" id="PUA37650.1"/>
    </source>
</evidence>
<evidence type="ECO:0000313" key="2">
    <source>
        <dbReference type="Proteomes" id="UP000244184"/>
    </source>
</evidence>
<accession>A0A2T6G0F4</accession>
<organism evidence="1 2">
    <name type="scientific">Paenibacillus elgii</name>
    <dbReference type="NCBI Taxonomy" id="189691"/>
    <lineage>
        <taxon>Bacteria</taxon>
        <taxon>Bacillati</taxon>
        <taxon>Bacillota</taxon>
        <taxon>Bacilli</taxon>
        <taxon>Bacillales</taxon>
        <taxon>Paenibacillaceae</taxon>
        <taxon>Paenibacillus</taxon>
    </lineage>
</organism>